<keyword evidence="2" id="KW-1185">Reference proteome</keyword>
<comment type="caution">
    <text evidence="1">The sequence shown here is derived from an EMBL/GenBank/DDBJ whole genome shotgun (WGS) entry which is preliminary data.</text>
</comment>
<reference evidence="1" key="1">
    <citation type="submission" date="2024-09" db="EMBL/GenBank/DDBJ databases">
        <title>Black Yeasts Isolated from many extreme environments.</title>
        <authorList>
            <person name="Coleine C."/>
            <person name="Stajich J.E."/>
            <person name="Selbmann L."/>
        </authorList>
    </citation>
    <scope>NUCLEOTIDE SEQUENCE</scope>
    <source>
        <strain evidence="1">CCFEE 5737</strain>
    </source>
</reference>
<accession>A0ACC3D1K3</accession>
<protein>
    <submittedName>
        <fullName evidence="1">Uncharacterized protein</fullName>
    </submittedName>
</protein>
<gene>
    <name evidence="1" type="ORF">LTS18_008972</name>
</gene>
<name>A0ACC3D1K3_9PEZI</name>
<feature type="non-terminal residue" evidence="1">
    <location>
        <position position="233"/>
    </location>
</feature>
<proteinExistence type="predicted"/>
<dbReference type="Proteomes" id="UP001186974">
    <property type="component" value="Unassembled WGS sequence"/>
</dbReference>
<sequence>MSTENDGFRYRPELEELCGKSPEECKEICNNRRDSIDRRMSRLSVLKEEMCSAVTSFSTSFDLVETMDTHMPDIVKRLGRLLDRVSLRIDSSKHWISGLSYDAGDTREDALRRIARVLYEEKSSVTSPPVWTEQDVENEFSRLKSEWCYEMVTVICSKIRTAEDARYDTVTTGKESANIESRSQKLVVNDTAASAMENSSTFTIQHAVAKMGHTPFPPGALGTPLNFFNAGIA</sequence>
<evidence type="ECO:0000313" key="1">
    <source>
        <dbReference type="EMBL" id="KAK3060248.1"/>
    </source>
</evidence>
<evidence type="ECO:0000313" key="2">
    <source>
        <dbReference type="Proteomes" id="UP001186974"/>
    </source>
</evidence>
<organism evidence="1 2">
    <name type="scientific">Coniosporium uncinatum</name>
    <dbReference type="NCBI Taxonomy" id="93489"/>
    <lineage>
        <taxon>Eukaryota</taxon>
        <taxon>Fungi</taxon>
        <taxon>Dikarya</taxon>
        <taxon>Ascomycota</taxon>
        <taxon>Pezizomycotina</taxon>
        <taxon>Dothideomycetes</taxon>
        <taxon>Dothideomycetes incertae sedis</taxon>
        <taxon>Coniosporium</taxon>
    </lineage>
</organism>
<dbReference type="EMBL" id="JAWDJW010008730">
    <property type="protein sequence ID" value="KAK3060248.1"/>
    <property type="molecule type" value="Genomic_DNA"/>
</dbReference>